<evidence type="ECO:0000313" key="4">
    <source>
        <dbReference type="Proteomes" id="UP000410492"/>
    </source>
</evidence>
<dbReference type="InterPro" id="IPR038528">
    <property type="entry name" value="TEL2_C_sf"/>
</dbReference>
<dbReference type="FunFam" id="1.25.40.90:FF:000006">
    <property type="entry name" value="Clathrin interactor 1"/>
    <property type="match status" value="1"/>
</dbReference>
<proteinExistence type="predicted"/>
<feature type="region of interest" description="Disordered" evidence="1">
    <location>
        <begin position="492"/>
        <end position="522"/>
    </location>
</feature>
<sequence length="1391" mass="155213">MENLFSMWKVRELADKVTNVVMNYTEIEAKVREATNDEPWGPTGQIMQDLAHSTFTYEHFPEVMSMLWKRMLQDNKQHWRRTYKSLLVLHYLIKNGSERVVTSAREHIYDLRSLENYTFIDDVGKDQGVNIRHKVKEMIDFIQDDDRLREERKKAKKNKDKFIGMSSDMMTMRFGGSRDSSWEDRSYGGGAKEREWEDGGASNRYRDHRNDADDDCEPAEEDSDDGEPANNKTTKRYQMTTSPTHGTDKQPSSPAAFEKKVNLNLSTNAVISSPSKKQNRVIKKVDLGAAANFGRGGGGSQPSNVSHASADDLLSASGVAEPPAAADILDFDPRADCAAAAHTSQPHHQSSAASTEFGDFDAAFGPAAPSTGDDGDFADFTGAFQTFQTGGHHLSPPHFAPNQPLGNHPIGGGNTMLPEGGMSQMLKMSQPSIPSVNAAQATPSSAQTDLLADLDFSSLKIHQQTAAAASHIENNNVTFDFPIGLNTDGRYSDSASASAGATDTPKKRHHPARKKEPSSRDRLRRMLNAAAEEQDTLHKIASEKEAEDVLGRVQDILDEVCGDFIDDSLEGAYESFIGTLLDLFDERFPCRSGKPDELIRRLFTLEDPTCFKVSYRCLMRRLDDYTVALLQPLLRTNAFFAYTYKMSLMPENRQTIAVACLQDEWQRYVTLLVSTPNRVANALKGNLPDFFRVDRFANYIFASVLQLIECFSEGVFEERIGSDSIRYECISTLLSKVLLNLYQEDSFDGAKYLVNILALITNYATDKTNEYKLVIQGMVSRLERPAIEIFAKIVLSHLDPRKFKAEPLFGAVILREAQWKYALCRKIPMLTYHGCHHDNLIANLCTYLSAVSAEAHAKLLFDLSHVWTDRFAMNHSSVEERVYFAKLMVCLLRTSPTPPKGDYMSENDRDIFQRNIRDSVPMHLESTVVENRVLGMKIAELFLNHFNSGAKEKLKFSYEGVGGESLKILQELECMADKKFGTDLETVKDVPEEVAELFGKLQCPDDAKKVPERVSHMAKNKHIVEEAADTAAEPNERSNVRILDPTDFELDSDDDLEPYDTSDDPKEGEAAPRYLRDLKGALLETHSAEKLQAALQRCESLVASQLPDDDAQLGLELLEILLSLEPRFYVEDLDALVLRGCVAVVCVYPGRYAEYLCKQIHAPLGTYSTSKRIFMLDVLVASAESLSDGPAAAVLPVVEKAEGATAAVPKGPRDVVKERLQTKTRYFSKHRSTRRHNENKFAEVAAHYFFPLLYGFQQSVTTVAVTVVFHHEQQRRISGPPAAAAETRAESGGRHVGQHQHRPGQPAGEQAQQRPVAQHEPAGHQRQDIPAGLADRDPPPYDVRRSDTTSTRRPPSKLRHLQMIAKTSAGSLRKIPKVYGATTLNNAINSS</sequence>
<dbReference type="InterPro" id="IPR013809">
    <property type="entry name" value="ENTH"/>
</dbReference>
<feature type="compositionally biased region" description="Acidic residues" evidence="1">
    <location>
        <begin position="1046"/>
        <end position="1062"/>
    </location>
</feature>
<dbReference type="Pfam" id="PF01417">
    <property type="entry name" value="ENTH"/>
    <property type="match status" value="1"/>
</dbReference>
<feature type="compositionally biased region" description="Low complexity" evidence="1">
    <location>
        <begin position="492"/>
        <end position="503"/>
    </location>
</feature>
<feature type="region of interest" description="Disordered" evidence="1">
    <location>
        <begin position="1272"/>
        <end position="1359"/>
    </location>
</feature>
<feature type="region of interest" description="Disordered" evidence="1">
    <location>
        <begin position="170"/>
        <end position="256"/>
    </location>
</feature>
<dbReference type="Gene3D" id="1.25.40.90">
    <property type="match status" value="1"/>
</dbReference>
<dbReference type="Proteomes" id="UP000410492">
    <property type="component" value="Unassembled WGS sequence"/>
</dbReference>
<feature type="compositionally biased region" description="Basic and acidic residues" evidence="1">
    <location>
        <begin position="1334"/>
        <end position="1347"/>
    </location>
</feature>
<feature type="region of interest" description="Disordered" evidence="1">
    <location>
        <begin position="360"/>
        <end position="379"/>
    </location>
</feature>
<dbReference type="InterPro" id="IPR019337">
    <property type="entry name" value="Telomere_length_regulation_dom"/>
</dbReference>
<dbReference type="OrthoDB" id="4033880at2759"/>
<dbReference type="GO" id="GO:0030276">
    <property type="term" value="F:clathrin binding"/>
    <property type="evidence" value="ECO:0007669"/>
    <property type="project" value="TreeGrafter"/>
</dbReference>
<evidence type="ECO:0000313" key="3">
    <source>
        <dbReference type="EMBL" id="VEN52154.1"/>
    </source>
</evidence>
<dbReference type="GO" id="GO:0005886">
    <property type="term" value="C:plasma membrane"/>
    <property type="evidence" value="ECO:0007669"/>
    <property type="project" value="TreeGrafter"/>
</dbReference>
<feature type="compositionally biased region" description="Basic and acidic residues" evidence="1">
    <location>
        <begin position="180"/>
        <end position="197"/>
    </location>
</feature>
<protein>
    <recommendedName>
        <fullName evidence="2">ENTH domain-containing protein</fullName>
    </recommendedName>
</protein>
<dbReference type="GO" id="GO:0030125">
    <property type="term" value="C:clathrin vesicle coat"/>
    <property type="evidence" value="ECO:0007669"/>
    <property type="project" value="TreeGrafter"/>
</dbReference>
<dbReference type="Pfam" id="PF10193">
    <property type="entry name" value="Telomere_reg-2"/>
    <property type="match status" value="1"/>
</dbReference>
<dbReference type="SUPFAM" id="SSF48464">
    <property type="entry name" value="ENTH/VHS domain"/>
    <property type="match status" value="1"/>
</dbReference>
<dbReference type="PANTHER" id="PTHR12276">
    <property type="entry name" value="EPSIN/ENT-RELATED"/>
    <property type="match status" value="1"/>
</dbReference>
<feature type="compositionally biased region" description="Acidic residues" evidence="1">
    <location>
        <begin position="212"/>
        <end position="227"/>
    </location>
</feature>
<dbReference type="GO" id="GO:0005543">
    <property type="term" value="F:phospholipid binding"/>
    <property type="evidence" value="ECO:0007669"/>
    <property type="project" value="TreeGrafter"/>
</dbReference>
<dbReference type="PROSITE" id="PS50942">
    <property type="entry name" value="ENTH"/>
    <property type="match status" value="1"/>
</dbReference>
<dbReference type="GO" id="GO:0005768">
    <property type="term" value="C:endosome"/>
    <property type="evidence" value="ECO:0007669"/>
    <property type="project" value="TreeGrafter"/>
</dbReference>
<dbReference type="GO" id="GO:0006897">
    <property type="term" value="P:endocytosis"/>
    <property type="evidence" value="ECO:0007669"/>
    <property type="project" value="TreeGrafter"/>
</dbReference>
<feature type="domain" description="ENTH" evidence="2">
    <location>
        <begin position="19"/>
        <end position="152"/>
    </location>
</feature>
<organism evidence="3 4">
    <name type="scientific">Callosobruchus maculatus</name>
    <name type="common">Southern cowpea weevil</name>
    <name type="synonym">Pulse bruchid</name>
    <dbReference type="NCBI Taxonomy" id="64391"/>
    <lineage>
        <taxon>Eukaryota</taxon>
        <taxon>Metazoa</taxon>
        <taxon>Ecdysozoa</taxon>
        <taxon>Arthropoda</taxon>
        <taxon>Hexapoda</taxon>
        <taxon>Insecta</taxon>
        <taxon>Pterygota</taxon>
        <taxon>Neoptera</taxon>
        <taxon>Endopterygota</taxon>
        <taxon>Coleoptera</taxon>
        <taxon>Polyphaga</taxon>
        <taxon>Cucujiformia</taxon>
        <taxon>Chrysomeloidea</taxon>
        <taxon>Chrysomelidae</taxon>
        <taxon>Bruchinae</taxon>
        <taxon>Bruchini</taxon>
        <taxon>Callosobruchus</taxon>
    </lineage>
</organism>
<keyword evidence="4" id="KW-1185">Reference proteome</keyword>
<gene>
    <name evidence="3" type="ORF">CALMAC_LOCUS12388</name>
</gene>
<dbReference type="SMART" id="SM00273">
    <property type="entry name" value="ENTH"/>
    <property type="match status" value="1"/>
</dbReference>
<reference evidence="3 4" key="1">
    <citation type="submission" date="2019-01" db="EMBL/GenBank/DDBJ databases">
        <authorList>
            <person name="Sayadi A."/>
        </authorList>
    </citation>
    <scope>NUCLEOTIDE SEQUENCE [LARGE SCALE GENOMIC DNA]</scope>
</reference>
<dbReference type="CDD" id="cd16989">
    <property type="entry name" value="ENTH_EpsinR"/>
    <property type="match status" value="1"/>
</dbReference>
<dbReference type="EMBL" id="CAACVG010009116">
    <property type="protein sequence ID" value="VEN52154.1"/>
    <property type="molecule type" value="Genomic_DNA"/>
</dbReference>
<evidence type="ECO:0000259" key="2">
    <source>
        <dbReference type="PROSITE" id="PS50942"/>
    </source>
</evidence>
<feature type="region of interest" description="Disordered" evidence="1">
    <location>
        <begin position="1028"/>
        <end position="1071"/>
    </location>
</feature>
<dbReference type="Gene3D" id="1.25.40.720">
    <property type="entry name" value="Telomere length regulation protein 2, C-terminal domain"/>
    <property type="match status" value="1"/>
</dbReference>
<name>A0A653CW61_CALMS</name>
<accession>A0A653CW61</accession>
<dbReference type="InterPro" id="IPR008942">
    <property type="entry name" value="ENTH_VHS"/>
</dbReference>
<feature type="compositionally biased region" description="Polar residues" evidence="1">
    <location>
        <begin position="230"/>
        <end position="253"/>
    </location>
</feature>
<evidence type="ECO:0000256" key="1">
    <source>
        <dbReference type="SAM" id="MobiDB-lite"/>
    </source>
</evidence>
<dbReference type="PANTHER" id="PTHR12276:SF45">
    <property type="entry name" value="CLATHRIN INTERACTOR 1"/>
    <property type="match status" value="1"/>
</dbReference>